<dbReference type="Pfam" id="PF01822">
    <property type="entry name" value="WSC"/>
    <property type="match status" value="1"/>
</dbReference>
<dbReference type="OrthoDB" id="5985073at2759"/>
<dbReference type="Proteomes" id="UP000703269">
    <property type="component" value="Unassembled WGS sequence"/>
</dbReference>
<dbReference type="EMBL" id="BPQB01000015">
    <property type="protein sequence ID" value="GJE90201.1"/>
    <property type="molecule type" value="Genomic_DNA"/>
</dbReference>
<dbReference type="PANTHER" id="PTHR45964">
    <property type="entry name" value="WSCD FAMILY MEMBER CG9164"/>
    <property type="match status" value="1"/>
</dbReference>
<evidence type="ECO:0000256" key="1">
    <source>
        <dbReference type="ARBA" id="ARBA00022737"/>
    </source>
</evidence>
<feature type="signal peptide" evidence="2">
    <location>
        <begin position="1"/>
        <end position="17"/>
    </location>
</feature>
<keyword evidence="2" id="KW-0732">Signal</keyword>
<reference evidence="4 5" key="1">
    <citation type="submission" date="2021-08" db="EMBL/GenBank/DDBJ databases">
        <title>Draft Genome Sequence of Phanerochaete sordida strain YK-624.</title>
        <authorList>
            <person name="Mori T."/>
            <person name="Dohra H."/>
            <person name="Suzuki T."/>
            <person name="Kawagishi H."/>
            <person name="Hirai H."/>
        </authorList>
    </citation>
    <scope>NUCLEOTIDE SEQUENCE [LARGE SCALE GENOMIC DNA]</scope>
    <source>
        <strain evidence="4 5">YK-624</strain>
    </source>
</reference>
<evidence type="ECO:0000313" key="5">
    <source>
        <dbReference type="Proteomes" id="UP000703269"/>
    </source>
</evidence>
<dbReference type="PROSITE" id="PS51212">
    <property type="entry name" value="WSC"/>
    <property type="match status" value="1"/>
</dbReference>
<evidence type="ECO:0000259" key="3">
    <source>
        <dbReference type="PROSITE" id="PS51212"/>
    </source>
</evidence>
<feature type="chain" id="PRO_5040405429" evidence="2">
    <location>
        <begin position="18"/>
        <end position="222"/>
    </location>
</feature>
<comment type="caution">
    <text evidence="4">The sequence shown here is derived from an EMBL/GenBank/DDBJ whole genome shotgun (WGS) entry which is preliminary data.</text>
</comment>
<protein>
    <submittedName>
        <fullName evidence="4">WSC domain-containing protein</fullName>
    </submittedName>
</protein>
<gene>
    <name evidence="4" type="ORF">PsYK624_063270</name>
</gene>
<dbReference type="SMART" id="SM00321">
    <property type="entry name" value="WSC"/>
    <property type="match status" value="1"/>
</dbReference>
<feature type="domain" description="WSC" evidence="3">
    <location>
        <begin position="124"/>
        <end position="220"/>
    </location>
</feature>
<dbReference type="InterPro" id="IPR002889">
    <property type="entry name" value="WSC_carb-bd"/>
</dbReference>
<dbReference type="InterPro" id="IPR051589">
    <property type="entry name" value="Sialate-O-sulfotransferase"/>
</dbReference>
<dbReference type="PANTHER" id="PTHR45964:SF5">
    <property type="entry name" value="WSCD FAMILY MEMBER CG9164"/>
    <property type="match status" value="1"/>
</dbReference>
<accession>A0A9P3G8E6</accession>
<keyword evidence="5" id="KW-1185">Reference proteome</keyword>
<sequence length="222" mass="24062">MLTVFAVPLIVLQLASAVAGQACASTPDHPLPICAQYIRPFSENAYWWENSCDITPPTDTSILMAADTQTYHPGIPCNLTGGNPGHTMTCCAEIDHDCGVYGDCIGPETPPPAPYYPQFLAPGWVSFEVCALDNPARVFTDVTVMYLPGNTPYECTFQCTEVGDYAYAGVEYGDECYCGTGLVDENVRPTADVSECDVPCAGDYTESCGGSWRIQIYRFTLL</sequence>
<proteinExistence type="predicted"/>
<organism evidence="4 5">
    <name type="scientific">Phanerochaete sordida</name>
    <dbReference type="NCBI Taxonomy" id="48140"/>
    <lineage>
        <taxon>Eukaryota</taxon>
        <taxon>Fungi</taxon>
        <taxon>Dikarya</taxon>
        <taxon>Basidiomycota</taxon>
        <taxon>Agaricomycotina</taxon>
        <taxon>Agaricomycetes</taxon>
        <taxon>Polyporales</taxon>
        <taxon>Phanerochaetaceae</taxon>
        <taxon>Phanerochaete</taxon>
    </lineage>
</organism>
<evidence type="ECO:0000256" key="2">
    <source>
        <dbReference type="SAM" id="SignalP"/>
    </source>
</evidence>
<keyword evidence="1" id="KW-0677">Repeat</keyword>
<dbReference type="AlphaFoldDB" id="A0A9P3G8E6"/>
<evidence type="ECO:0000313" key="4">
    <source>
        <dbReference type="EMBL" id="GJE90201.1"/>
    </source>
</evidence>
<name>A0A9P3G8E6_9APHY</name>